<dbReference type="OrthoDB" id="272779at2"/>
<proteinExistence type="predicted"/>
<dbReference type="Gene3D" id="2.60.40.1610">
    <property type="entry name" value="Domain of unknown function DUF1254"/>
    <property type="match status" value="1"/>
</dbReference>
<dbReference type="Pfam" id="PF06863">
    <property type="entry name" value="DUF1254"/>
    <property type="match status" value="1"/>
</dbReference>
<feature type="domain" description="DUF1214" evidence="1">
    <location>
        <begin position="297"/>
        <end position="408"/>
    </location>
</feature>
<name>A0A125Q757_9BRAD</name>
<comment type="caution">
    <text evidence="3">The sequence shown here is derived from an EMBL/GenBank/DDBJ whole genome shotgun (WGS) entry which is preliminary data.</text>
</comment>
<feature type="domain" description="DUF1254" evidence="2">
    <location>
        <begin position="55"/>
        <end position="179"/>
    </location>
</feature>
<evidence type="ECO:0000259" key="1">
    <source>
        <dbReference type="Pfam" id="PF06742"/>
    </source>
</evidence>
<dbReference type="PANTHER" id="PTHR36509:SF2">
    <property type="entry name" value="BLL3101 PROTEIN"/>
    <property type="match status" value="1"/>
</dbReference>
<dbReference type="Gene3D" id="2.60.120.600">
    <property type="entry name" value="Domain of unknown function DUF1214, C-terminal domain"/>
    <property type="match status" value="1"/>
</dbReference>
<organism evidence="3 4">
    <name type="scientific">Bradyrhizobium macuxiense</name>
    <dbReference type="NCBI Taxonomy" id="1755647"/>
    <lineage>
        <taxon>Bacteria</taxon>
        <taxon>Pseudomonadati</taxon>
        <taxon>Pseudomonadota</taxon>
        <taxon>Alphaproteobacteria</taxon>
        <taxon>Hyphomicrobiales</taxon>
        <taxon>Nitrobacteraceae</taxon>
        <taxon>Bradyrhizobium</taxon>
    </lineage>
</organism>
<dbReference type="InterPro" id="IPR010679">
    <property type="entry name" value="DUF1254"/>
</dbReference>
<sequence>MSLSDLLPTSAPAAASSLAPAAREAALAGAAGEAFIYALPLIEMAALRHRTRRTNVLTHQRTLLDNTHRWVTTPNNDTLYSFAWLDLTAGPLRLTIPATGDRYFSVAFMDMFTNNNAVLGVRTIGNAGGTFTITGPGQAGAGPNIVRVATPHAWLLVRTLVDGPADLEATHRVQDGFALEGAPGATLEAFADRNAAAPEFFASVRSLLASDAPPATDVAVLRRIAAVIDVAAPTAAEADAIAAGLAKARSALTSAAKRPVFIEGWSYPRPCLGNFDQDYRYRAAVALWGIGALPVAEAMYMRAAGNLENGFFDGLDDYQLRLPANMPLNGFWSLTMYEAAEDNQLFLAENPLRRYAIGDRTRGLRRNADGSITLWIGRTDPGGDRTANWLPAPRSGQYSLIMRCYLPRNDMLEGRWRLPPVEEVRS</sequence>
<dbReference type="EMBL" id="LNCU01000097">
    <property type="protein sequence ID" value="KWV50015.1"/>
    <property type="molecule type" value="Genomic_DNA"/>
</dbReference>
<protein>
    <submittedName>
        <fullName evidence="3">Phosphatidylserine decarboxylase</fullName>
    </submittedName>
</protein>
<dbReference type="AlphaFoldDB" id="A0A125Q757"/>
<reference evidence="3 4" key="1">
    <citation type="submission" date="2015-11" db="EMBL/GenBank/DDBJ databases">
        <title>Draft Genome Sequence of the Strain BR 10303 (Bradyrhizobium sp.) isolated from nodules of Centrolobium paraense.</title>
        <authorList>
            <person name="Zelli J.E."/>
            <person name="Simoes-Araujo J.L."/>
            <person name="Barauna A.C."/>
            <person name="Silva K."/>
        </authorList>
    </citation>
    <scope>NUCLEOTIDE SEQUENCE [LARGE SCALE GENOMIC DNA]</scope>
    <source>
        <strain evidence="3 4">BR 10303</strain>
    </source>
</reference>
<dbReference type="RefSeq" id="WP_066511859.1">
    <property type="nucleotide sequence ID" value="NZ_LNCU01000097.1"/>
</dbReference>
<evidence type="ECO:0000313" key="4">
    <source>
        <dbReference type="Proteomes" id="UP000057737"/>
    </source>
</evidence>
<accession>A0A125Q757</accession>
<keyword evidence="4" id="KW-1185">Reference proteome</keyword>
<dbReference type="InterPro" id="IPR037050">
    <property type="entry name" value="DUF1254_sf"/>
</dbReference>
<dbReference type="SUPFAM" id="SSF160935">
    <property type="entry name" value="VPA0735-like"/>
    <property type="match status" value="1"/>
</dbReference>
<dbReference type="PANTHER" id="PTHR36509">
    <property type="entry name" value="BLL3101 PROTEIN"/>
    <property type="match status" value="1"/>
</dbReference>
<dbReference type="InterPro" id="IPR037049">
    <property type="entry name" value="DUF1214_C_sf"/>
</dbReference>
<evidence type="ECO:0000259" key="2">
    <source>
        <dbReference type="Pfam" id="PF06863"/>
    </source>
</evidence>
<dbReference type="InterPro" id="IPR010621">
    <property type="entry name" value="DUF1214"/>
</dbReference>
<gene>
    <name evidence="3" type="ORF">AS156_14680</name>
</gene>
<evidence type="ECO:0000313" key="3">
    <source>
        <dbReference type="EMBL" id="KWV50015.1"/>
    </source>
</evidence>
<dbReference type="Pfam" id="PF06742">
    <property type="entry name" value="DUF1214"/>
    <property type="match status" value="1"/>
</dbReference>
<dbReference type="Proteomes" id="UP000057737">
    <property type="component" value="Unassembled WGS sequence"/>
</dbReference>